<protein>
    <submittedName>
        <fullName evidence="8">Peptidase M16</fullName>
    </submittedName>
</protein>
<keyword evidence="3" id="KW-0479">Metal-binding</keyword>
<organism evidence="8 9">
    <name type="scientific">Vreelandella nigrificans</name>
    <dbReference type="NCBI Taxonomy" id="2042704"/>
    <lineage>
        <taxon>Bacteria</taxon>
        <taxon>Pseudomonadati</taxon>
        <taxon>Pseudomonadota</taxon>
        <taxon>Gammaproteobacteria</taxon>
        <taxon>Oceanospirillales</taxon>
        <taxon>Halomonadaceae</taxon>
        <taxon>Vreelandella</taxon>
    </lineage>
</organism>
<accession>A0A2A4HJ92</accession>
<evidence type="ECO:0000256" key="2">
    <source>
        <dbReference type="ARBA" id="ARBA00022670"/>
    </source>
</evidence>
<evidence type="ECO:0000256" key="1">
    <source>
        <dbReference type="ARBA" id="ARBA00007261"/>
    </source>
</evidence>
<dbReference type="PANTHER" id="PTHR43690:SF18">
    <property type="entry name" value="INSULIN-DEGRADING ENZYME-RELATED"/>
    <property type="match status" value="1"/>
</dbReference>
<evidence type="ECO:0000256" key="3">
    <source>
        <dbReference type="ARBA" id="ARBA00022723"/>
    </source>
</evidence>
<dbReference type="GO" id="GO:0008237">
    <property type="term" value="F:metallopeptidase activity"/>
    <property type="evidence" value="ECO:0007669"/>
    <property type="project" value="UniProtKB-KW"/>
</dbReference>
<dbReference type="SUPFAM" id="SSF63411">
    <property type="entry name" value="LuxS/MPP-like metallohydrolase"/>
    <property type="match status" value="1"/>
</dbReference>
<comment type="similarity">
    <text evidence="1">Belongs to the peptidase M16 family.</text>
</comment>
<evidence type="ECO:0000256" key="5">
    <source>
        <dbReference type="ARBA" id="ARBA00022833"/>
    </source>
</evidence>
<keyword evidence="4" id="KW-0378">Hydrolase</keyword>
<sequence length="732" mass="78982">MARLSFPQAYTSLPNGAQGVLAHAPHLARAHVSIAISAGYLDEPHALPGLAHLLEHVLSTAPLAASPNTSLLAWFTQHQGRLNARTDDYVTDVHFSIPVSKLAAAAITVAAQLANPRMPLPTIHAEVAAIDAEWQARQHSRQMQRLDALAALANPQHIGAGCRHGNAQTLGQDAEALLKMLTRFHRDHYHGGRVSIAMISSWPMEEMGSLAEHMAALFTPPPPQAPTLAITPRWGRLPNAKVRESNERGANNNVEYFWPLPSVTSYHQFSALINLADSLNQGHLAEQLPDSVTHYHATTAPAGATDSFSLQLSGALQPDAVLAPLTDQLNQCISGLGFDILRERGNAWQPPTDTVQLAPAWFAHARHQAVARRYATLPANHQPLAGSMFTIGNARWLIGDAPTAPAAATFDIKPTPPPTVQCWYGQYDVQADFNTLTDDAWAACFIPGAVIVPSPLIAQWLARQGMVFKQENSPRGSWVMVVGSRANHAMLALLEAATLALPAAQEGLLAQQLIQRLMSLPATPAVWVSHQAESGTITQAVADLVSRLPTYAGNISGGTPSAAGSHPASTAVMRTLRLPGTPVQRWLLAVAETHHSALFFQQARDKHRLGYVAAVRRGDGAPCSLGYVVQTQTNEDVGSIEETLKAITGALWQGTNSTQWKQPATPTAPETPLAALIIQWQSLLSGAVQPLHRLAWENLTPEAFTELLTQLNTFGRWQTHRLDSTGHYLVSD</sequence>
<evidence type="ECO:0000256" key="6">
    <source>
        <dbReference type="ARBA" id="ARBA00023049"/>
    </source>
</evidence>
<feature type="domain" description="Peptidase M16 N-terminal" evidence="7">
    <location>
        <begin position="21"/>
        <end position="149"/>
    </location>
</feature>
<evidence type="ECO:0000259" key="7">
    <source>
        <dbReference type="Pfam" id="PF00675"/>
    </source>
</evidence>
<name>A0A2A4HJ92_9GAMM</name>
<dbReference type="OrthoDB" id="9811314at2"/>
<dbReference type="InterPro" id="IPR050626">
    <property type="entry name" value="Peptidase_M16"/>
</dbReference>
<dbReference type="EMBL" id="NWUX01000009">
    <property type="protein sequence ID" value="PCF95458.1"/>
    <property type="molecule type" value="Genomic_DNA"/>
</dbReference>
<comment type="caution">
    <text evidence="8">The sequence shown here is derived from an EMBL/GenBank/DDBJ whole genome shotgun (WGS) entry which is preliminary data.</text>
</comment>
<dbReference type="GO" id="GO:0046872">
    <property type="term" value="F:metal ion binding"/>
    <property type="evidence" value="ECO:0007669"/>
    <property type="project" value="UniProtKB-KW"/>
</dbReference>
<evidence type="ECO:0000256" key="4">
    <source>
        <dbReference type="ARBA" id="ARBA00022801"/>
    </source>
</evidence>
<keyword evidence="9" id="KW-1185">Reference proteome</keyword>
<dbReference type="InterPro" id="IPR011249">
    <property type="entry name" value="Metalloenz_LuxS/M16"/>
</dbReference>
<dbReference type="Gene3D" id="3.30.830.10">
    <property type="entry name" value="Metalloenzyme, LuxS/M16 peptidase-like"/>
    <property type="match status" value="1"/>
</dbReference>
<dbReference type="GO" id="GO:0006508">
    <property type="term" value="P:proteolysis"/>
    <property type="evidence" value="ECO:0007669"/>
    <property type="project" value="UniProtKB-KW"/>
</dbReference>
<evidence type="ECO:0000313" key="9">
    <source>
        <dbReference type="Proteomes" id="UP000218677"/>
    </source>
</evidence>
<dbReference type="AlphaFoldDB" id="A0A2A4HJ92"/>
<reference evidence="9" key="1">
    <citation type="submission" date="2017-09" db="EMBL/GenBank/DDBJ databases">
        <authorList>
            <person name="Cho G.-S."/>
            <person name="Oguntoyinbo F.A."/>
            <person name="Cnockaert M."/>
            <person name="Kabisch J."/>
            <person name="Neve H."/>
            <person name="Bockelmann W."/>
            <person name="Wenning M."/>
            <person name="Franz C.M."/>
            <person name="Vandamme P."/>
        </authorList>
    </citation>
    <scope>NUCLEOTIDE SEQUENCE [LARGE SCALE GENOMIC DNA]</scope>
    <source>
        <strain evidence="9">MBT G8648</strain>
    </source>
</reference>
<evidence type="ECO:0000313" key="8">
    <source>
        <dbReference type="EMBL" id="PCF95458.1"/>
    </source>
</evidence>
<keyword evidence="6" id="KW-0482">Metalloprotease</keyword>
<dbReference type="RefSeq" id="WP_096651759.1">
    <property type="nucleotide sequence ID" value="NZ_NWUX01000009.1"/>
</dbReference>
<dbReference type="Pfam" id="PF00675">
    <property type="entry name" value="Peptidase_M16"/>
    <property type="match status" value="1"/>
</dbReference>
<proteinExistence type="inferred from homology"/>
<dbReference type="PANTHER" id="PTHR43690">
    <property type="entry name" value="NARDILYSIN"/>
    <property type="match status" value="1"/>
</dbReference>
<keyword evidence="2" id="KW-0645">Protease</keyword>
<gene>
    <name evidence="8" type="ORF">CPA45_11895</name>
</gene>
<keyword evidence="5" id="KW-0862">Zinc</keyword>
<dbReference type="InterPro" id="IPR011765">
    <property type="entry name" value="Pept_M16_N"/>
</dbReference>
<dbReference type="Proteomes" id="UP000218677">
    <property type="component" value="Unassembled WGS sequence"/>
</dbReference>